<keyword evidence="1" id="KW-0238">DNA-binding</keyword>
<protein>
    <submittedName>
        <fullName evidence="3">HTH-type transcriptional regulator VirS</fullName>
    </submittedName>
</protein>
<evidence type="ECO:0000259" key="2">
    <source>
        <dbReference type="SMART" id="SM00342"/>
    </source>
</evidence>
<dbReference type="PATRIC" id="fig|33995.3.peg.2493"/>
<dbReference type="PANTHER" id="PTHR47894:SF4">
    <property type="entry name" value="HTH-TYPE TRANSCRIPTIONAL REGULATOR GADX"/>
    <property type="match status" value="1"/>
</dbReference>
<organism evidence="3 4">
    <name type="scientific">Komagataeibacter europaeus</name>
    <name type="common">Gluconacetobacter europaeus</name>
    <dbReference type="NCBI Taxonomy" id="33995"/>
    <lineage>
        <taxon>Bacteria</taxon>
        <taxon>Pseudomonadati</taxon>
        <taxon>Pseudomonadota</taxon>
        <taxon>Alphaproteobacteria</taxon>
        <taxon>Acetobacterales</taxon>
        <taxon>Acetobacteraceae</taxon>
        <taxon>Komagataeibacter</taxon>
    </lineage>
</organism>
<evidence type="ECO:0000313" key="3">
    <source>
        <dbReference type="EMBL" id="KON64172.1"/>
    </source>
</evidence>
<evidence type="ECO:0000256" key="1">
    <source>
        <dbReference type="ARBA" id="ARBA00023125"/>
    </source>
</evidence>
<reference evidence="3" key="1">
    <citation type="submission" date="2015-08" db="EMBL/GenBank/DDBJ databases">
        <title>Draft genome sequence of Komagataeibacter europaeus CECT 8546 a cellulose producer strain from vinegar produced by the traditional method.</title>
        <authorList>
            <person name="Poehlein A."/>
            <person name="Valera M.J."/>
            <person name="Haack F.S."/>
            <person name="Mas A."/>
            <person name="Daniel R."/>
            <person name="Streit W.R."/>
            <person name="Mateo E."/>
        </authorList>
    </citation>
    <scope>NUCLEOTIDE SEQUENCE [LARGE SCALE GENOMIC DNA]</scope>
    <source>
        <strain evidence="3">CECT 8546</strain>
    </source>
</reference>
<name>A0A0M0EFY1_KOMEU</name>
<dbReference type="InterPro" id="IPR032687">
    <property type="entry name" value="AraC-type_N"/>
</dbReference>
<dbReference type="EMBL" id="LHUQ01000013">
    <property type="protein sequence ID" value="KON64172.1"/>
    <property type="molecule type" value="Genomic_DNA"/>
</dbReference>
<accession>A0A0M0EFY1</accession>
<dbReference type="SMART" id="SM00342">
    <property type="entry name" value="HTH_ARAC"/>
    <property type="match status" value="1"/>
</dbReference>
<dbReference type="GO" id="GO:0005829">
    <property type="term" value="C:cytosol"/>
    <property type="evidence" value="ECO:0007669"/>
    <property type="project" value="TreeGrafter"/>
</dbReference>
<dbReference type="Pfam" id="PF12625">
    <property type="entry name" value="Arabinose_bd"/>
    <property type="match status" value="1"/>
</dbReference>
<comment type="caution">
    <text evidence="3">The sequence shown here is derived from an EMBL/GenBank/DDBJ whole genome shotgun (WGS) entry which is preliminary data.</text>
</comment>
<dbReference type="GO" id="GO:0003700">
    <property type="term" value="F:DNA-binding transcription factor activity"/>
    <property type="evidence" value="ECO:0007669"/>
    <property type="project" value="InterPro"/>
</dbReference>
<dbReference type="InterPro" id="IPR018060">
    <property type="entry name" value="HTH_AraC"/>
</dbReference>
<dbReference type="GO" id="GO:0000976">
    <property type="term" value="F:transcription cis-regulatory region binding"/>
    <property type="evidence" value="ECO:0007669"/>
    <property type="project" value="TreeGrafter"/>
</dbReference>
<proteinExistence type="predicted"/>
<feature type="domain" description="HTH araC/xylS-type" evidence="2">
    <location>
        <begin position="265"/>
        <end position="347"/>
    </location>
</feature>
<dbReference type="Pfam" id="PF12833">
    <property type="entry name" value="HTH_18"/>
    <property type="match status" value="1"/>
</dbReference>
<dbReference type="AlphaFoldDB" id="A0A0M0EFY1"/>
<dbReference type="Gene3D" id="1.10.10.60">
    <property type="entry name" value="Homeodomain-like"/>
    <property type="match status" value="1"/>
</dbReference>
<dbReference type="Proteomes" id="UP000037566">
    <property type="component" value="Unassembled WGS sequence"/>
</dbReference>
<gene>
    <name evidence="3" type="primary">virS4</name>
    <name evidence="3" type="ORF">KOEU_22400</name>
</gene>
<evidence type="ECO:0000313" key="4">
    <source>
        <dbReference type="Proteomes" id="UP000037566"/>
    </source>
</evidence>
<sequence length="354" mass="39406">MVSASMAQAGDIKNACHDLPIIRMSIVTLVVSRLKDMGLNVESAMARTQIETALLSLPHTTIHLKTFASFLEDVALRNNRPLVGFELGLITRPDEIGPLGLLFLLARTLREGMIAYNDFFPAVQSHSRLHLSENEELARISYCIDHAGSWPRRQDTEFTLGTIVALLKARFGAHWVPSGIEFEHTSIDGSAKLKRLLGCDFTYGCTTNSVLFPKKYLDMRMGTANDVLISVLKDHLKSLVGQSEETNSVEAATIDAIEFCVEIGQPCMACVAKRLDVSVRTLQRRLQSAGHSFRSLLDHYRNLTATRLEELGALKRDAIATHLGYAESTSLSRSRRRWKAALKDKYQYIQSEGA</sequence>
<keyword evidence="4" id="KW-1185">Reference proteome</keyword>
<dbReference type="PANTHER" id="PTHR47894">
    <property type="entry name" value="HTH-TYPE TRANSCRIPTIONAL REGULATOR GADX"/>
    <property type="match status" value="1"/>
</dbReference>